<reference evidence="2" key="1">
    <citation type="journal article" date="2019" name="bioRxiv">
        <title>The Genome of the Zebra Mussel, Dreissena polymorpha: A Resource for Invasive Species Research.</title>
        <authorList>
            <person name="McCartney M.A."/>
            <person name="Auch B."/>
            <person name="Kono T."/>
            <person name="Mallez S."/>
            <person name="Zhang Y."/>
            <person name="Obille A."/>
            <person name="Becker A."/>
            <person name="Abrahante J.E."/>
            <person name="Garbe J."/>
            <person name="Badalamenti J.P."/>
            <person name="Herman A."/>
            <person name="Mangelson H."/>
            <person name="Liachko I."/>
            <person name="Sullivan S."/>
            <person name="Sone E.D."/>
            <person name="Koren S."/>
            <person name="Silverstein K.A.T."/>
            <person name="Beckman K.B."/>
            <person name="Gohl D.M."/>
        </authorList>
    </citation>
    <scope>NUCLEOTIDE SEQUENCE</scope>
    <source>
        <strain evidence="2">Duluth1</strain>
        <tissue evidence="2">Whole animal</tissue>
    </source>
</reference>
<evidence type="ECO:0000313" key="2">
    <source>
        <dbReference type="EMBL" id="KAH3716897.1"/>
    </source>
</evidence>
<name>A0A9D4HF91_DREPO</name>
<keyword evidence="3" id="KW-1185">Reference proteome</keyword>
<protein>
    <submittedName>
        <fullName evidence="2">Uncharacterized protein</fullName>
    </submittedName>
</protein>
<dbReference type="Proteomes" id="UP000828390">
    <property type="component" value="Unassembled WGS sequence"/>
</dbReference>
<keyword evidence="1" id="KW-0732">Signal</keyword>
<comment type="caution">
    <text evidence="2">The sequence shown here is derived from an EMBL/GenBank/DDBJ whole genome shotgun (WGS) entry which is preliminary data.</text>
</comment>
<evidence type="ECO:0000313" key="3">
    <source>
        <dbReference type="Proteomes" id="UP000828390"/>
    </source>
</evidence>
<accession>A0A9D4HF91</accession>
<feature type="signal peptide" evidence="1">
    <location>
        <begin position="1"/>
        <end position="20"/>
    </location>
</feature>
<feature type="chain" id="PRO_5039535596" evidence="1">
    <location>
        <begin position="21"/>
        <end position="77"/>
    </location>
</feature>
<dbReference type="AlphaFoldDB" id="A0A9D4HF91"/>
<gene>
    <name evidence="2" type="ORF">DPMN_059630</name>
</gene>
<proteinExistence type="predicted"/>
<evidence type="ECO:0000256" key="1">
    <source>
        <dbReference type="SAM" id="SignalP"/>
    </source>
</evidence>
<reference evidence="2" key="2">
    <citation type="submission" date="2020-11" db="EMBL/GenBank/DDBJ databases">
        <authorList>
            <person name="McCartney M.A."/>
            <person name="Auch B."/>
            <person name="Kono T."/>
            <person name="Mallez S."/>
            <person name="Becker A."/>
            <person name="Gohl D.M."/>
            <person name="Silverstein K.A.T."/>
            <person name="Koren S."/>
            <person name="Bechman K.B."/>
            <person name="Herman A."/>
            <person name="Abrahante J.E."/>
            <person name="Garbe J."/>
        </authorList>
    </citation>
    <scope>NUCLEOTIDE SEQUENCE</scope>
    <source>
        <strain evidence="2">Duluth1</strain>
        <tissue evidence="2">Whole animal</tissue>
    </source>
</reference>
<organism evidence="2 3">
    <name type="scientific">Dreissena polymorpha</name>
    <name type="common">Zebra mussel</name>
    <name type="synonym">Mytilus polymorpha</name>
    <dbReference type="NCBI Taxonomy" id="45954"/>
    <lineage>
        <taxon>Eukaryota</taxon>
        <taxon>Metazoa</taxon>
        <taxon>Spiralia</taxon>
        <taxon>Lophotrochozoa</taxon>
        <taxon>Mollusca</taxon>
        <taxon>Bivalvia</taxon>
        <taxon>Autobranchia</taxon>
        <taxon>Heteroconchia</taxon>
        <taxon>Euheterodonta</taxon>
        <taxon>Imparidentia</taxon>
        <taxon>Neoheterodontei</taxon>
        <taxon>Myida</taxon>
        <taxon>Dreissenoidea</taxon>
        <taxon>Dreissenidae</taxon>
        <taxon>Dreissena</taxon>
    </lineage>
</organism>
<sequence>MNTKLVCFLVCAIVATIVHGATINDVKEARRFIFEKPCSERCANQGGGCYGIHGACDGVCYCYNSGYSYRCKHCDVE</sequence>
<dbReference type="EMBL" id="JAIWYP010000013">
    <property type="protein sequence ID" value="KAH3716897.1"/>
    <property type="molecule type" value="Genomic_DNA"/>
</dbReference>